<keyword evidence="3" id="KW-1185">Reference proteome</keyword>
<reference evidence="2 3" key="1">
    <citation type="submission" date="2023-07" db="EMBL/GenBank/DDBJ databases">
        <title>Sorghum-associated microbial communities from plants grown in Nebraska, USA.</title>
        <authorList>
            <person name="Schachtman D."/>
        </authorList>
    </citation>
    <scope>NUCLEOTIDE SEQUENCE [LARGE SCALE GENOMIC DNA]</scope>
    <source>
        <strain evidence="2 3">DS994</strain>
    </source>
</reference>
<proteinExistence type="predicted"/>
<comment type="caution">
    <text evidence="2">The sequence shown here is derived from an EMBL/GenBank/DDBJ whole genome shotgun (WGS) entry which is preliminary data.</text>
</comment>
<accession>A0ABT9UJW6</accession>
<protein>
    <submittedName>
        <fullName evidence="2">Uncharacterized protein</fullName>
    </submittedName>
</protein>
<keyword evidence="1" id="KW-0472">Membrane</keyword>
<keyword evidence="1" id="KW-0812">Transmembrane</keyword>
<feature type="transmembrane region" description="Helical" evidence="1">
    <location>
        <begin position="87"/>
        <end position="108"/>
    </location>
</feature>
<name>A0ABT9UJW6_9MICC</name>
<dbReference type="Proteomes" id="UP001226389">
    <property type="component" value="Unassembled WGS sequence"/>
</dbReference>
<gene>
    <name evidence="2" type="ORF">J2T22_003133</name>
</gene>
<feature type="transmembrane region" description="Helical" evidence="1">
    <location>
        <begin position="54"/>
        <end position="75"/>
    </location>
</feature>
<feature type="transmembrane region" description="Helical" evidence="1">
    <location>
        <begin position="128"/>
        <end position="149"/>
    </location>
</feature>
<sequence length="154" mass="15263">MAATSLVPATAGRTTAAGRLRANGPVLHPRVVAVATAGSCVAHVGLAASGHHGAWLSVLMLALAAVCVPCTVHIWRHSRVAALHQVTAAAVAMAAVHAVLLLAAGGAGHAHGGQPSSSAVVDSGSTDLLLVVALELGTALLAATLVARLRRLRP</sequence>
<evidence type="ECO:0000256" key="1">
    <source>
        <dbReference type="SAM" id="Phobius"/>
    </source>
</evidence>
<dbReference type="EMBL" id="JAUSSY010000011">
    <property type="protein sequence ID" value="MDQ0119938.1"/>
    <property type="molecule type" value="Genomic_DNA"/>
</dbReference>
<evidence type="ECO:0000313" key="3">
    <source>
        <dbReference type="Proteomes" id="UP001226389"/>
    </source>
</evidence>
<dbReference type="RefSeq" id="WP_307491796.1">
    <property type="nucleotide sequence ID" value="NZ_JAUSSY010000011.1"/>
</dbReference>
<evidence type="ECO:0000313" key="2">
    <source>
        <dbReference type="EMBL" id="MDQ0119938.1"/>
    </source>
</evidence>
<organism evidence="2 3">
    <name type="scientific">Pseudarthrobacter defluvii</name>
    <dbReference type="NCBI Taxonomy" id="410837"/>
    <lineage>
        <taxon>Bacteria</taxon>
        <taxon>Bacillati</taxon>
        <taxon>Actinomycetota</taxon>
        <taxon>Actinomycetes</taxon>
        <taxon>Micrococcales</taxon>
        <taxon>Micrococcaceae</taxon>
        <taxon>Pseudarthrobacter</taxon>
    </lineage>
</organism>
<keyword evidence="1" id="KW-1133">Transmembrane helix</keyword>